<evidence type="ECO:0000256" key="1">
    <source>
        <dbReference type="SAM" id="MobiDB-lite"/>
    </source>
</evidence>
<reference evidence="2 3" key="1">
    <citation type="submission" date="2021-01" db="EMBL/GenBank/DDBJ databases">
        <title>Draft genome sequence of Micromonospora sp. strain STR1_7.</title>
        <authorList>
            <person name="Karlyshev A."/>
            <person name="Jawad R."/>
        </authorList>
    </citation>
    <scope>NUCLEOTIDE SEQUENCE [LARGE SCALE GENOMIC DNA]</scope>
    <source>
        <strain evidence="2 3">STR1-7</strain>
    </source>
</reference>
<evidence type="ECO:0000313" key="2">
    <source>
        <dbReference type="EMBL" id="MBM0234696.1"/>
    </source>
</evidence>
<organism evidence="2 3">
    <name type="scientific">Micromonospora parastrephiae</name>
    <dbReference type="NCBI Taxonomy" id="2806101"/>
    <lineage>
        <taxon>Bacteria</taxon>
        <taxon>Bacillati</taxon>
        <taxon>Actinomycetota</taxon>
        <taxon>Actinomycetes</taxon>
        <taxon>Micromonosporales</taxon>
        <taxon>Micromonosporaceae</taxon>
        <taxon>Micromonospora</taxon>
    </lineage>
</organism>
<sequence>MLGWIRRYGIALLCVLLAILALAKVKIAGLDYSEQEIILALLGLLAIDNLAERTGILNNVLNKLNDLSRRIPRQGDHHVVMTRRNQVPRLADVVEAARREVILVGPSLDTVVGMAGRLEEVARAGVRIKIMLSAPNRESVQRYADHMVFDNWVSPDDGEFRLAIDHLRNNYRILHRSLEAGGDGRVEIRLAEKMIFCSYVIIDPTLRSGSLAAHFHMYKMPVDMTPFVQLERTTDGEWFSFFLSAFERAWQDSRPVTDQDRYGPPPVQRAAHDNG</sequence>
<feature type="region of interest" description="Disordered" evidence="1">
    <location>
        <begin position="254"/>
        <end position="275"/>
    </location>
</feature>
<comment type="caution">
    <text evidence="2">The sequence shown here is derived from an EMBL/GenBank/DDBJ whole genome shotgun (WGS) entry which is preliminary data.</text>
</comment>
<proteinExistence type="predicted"/>
<dbReference type="Proteomes" id="UP000601027">
    <property type="component" value="Unassembled WGS sequence"/>
</dbReference>
<dbReference type="RefSeq" id="WP_203177763.1">
    <property type="nucleotide sequence ID" value="NZ_JAEVHM010000163.1"/>
</dbReference>
<name>A0ABS1XZK4_9ACTN</name>
<evidence type="ECO:0000313" key="3">
    <source>
        <dbReference type="Proteomes" id="UP000601027"/>
    </source>
</evidence>
<accession>A0ABS1XZK4</accession>
<dbReference type="EMBL" id="JAEVHM010000163">
    <property type="protein sequence ID" value="MBM0234696.1"/>
    <property type="molecule type" value="Genomic_DNA"/>
</dbReference>
<gene>
    <name evidence="2" type="ORF">JNW91_24475</name>
</gene>
<protein>
    <submittedName>
        <fullName evidence="2">Uncharacterized protein</fullName>
    </submittedName>
</protein>
<keyword evidence="3" id="KW-1185">Reference proteome</keyword>